<gene>
    <name evidence="1" type="ORF">LCGC14_1329330</name>
</gene>
<reference evidence="1" key="1">
    <citation type="journal article" date="2015" name="Nature">
        <title>Complex archaea that bridge the gap between prokaryotes and eukaryotes.</title>
        <authorList>
            <person name="Spang A."/>
            <person name="Saw J.H."/>
            <person name="Jorgensen S.L."/>
            <person name="Zaremba-Niedzwiedzka K."/>
            <person name="Martijn J."/>
            <person name="Lind A.E."/>
            <person name="van Eijk R."/>
            <person name="Schleper C."/>
            <person name="Guy L."/>
            <person name="Ettema T.J."/>
        </authorList>
    </citation>
    <scope>NUCLEOTIDE SEQUENCE</scope>
</reference>
<protein>
    <submittedName>
        <fullName evidence="1">Uncharacterized protein</fullName>
    </submittedName>
</protein>
<evidence type="ECO:0000313" key="1">
    <source>
        <dbReference type="EMBL" id="KKM81488.1"/>
    </source>
</evidence>
<name>A0A0F9KHR4_9ZZZZ</name>
<sequence>MGTRFGDVDRVLQIAVTRAMREMGQAIFMRSQAHVPVQKGDLRDSGRIVDIPFGFKIRYTKAYSARREYGIEAGRVIKVRRHRVGGFRGPMGRRVGGHMRGPYTYRTSKEEGAHYLGRAVDEEFPTLGKRIARHLKMLVK</sequence>
<accession>A0A0F9KHR4</accession>
<organism evidence="1">
    <name type="scientific">marine sediment metagenome</name>
    <dbReference type="NCBI Taxonomy" id="412755"/>
    <lineage>
        <taxon>unclassified sequences</taxon>
        <taxon>metagenomes</taxon>
        <taxon>ecological metagenomes</taxon>
    </lineage>
</organism>
<comment type="caution">
    <text evidence="1">The sequence shown here is derived from an EMBL/GenBank/DDBJ whole genome shotgun (WGS) entry which is preliminary data.</text>
</comment>
<dbReference type="AlphaFoldDB" id="A0A0F9KHR4"/>
<proteinExistence type="predicted"/>
<dbReference type="EMBL" id="LAZR01008013">
    <property type="protein sequence ID" value="KKM81488.1"/>
    <property type="molecule type" value="Genomic_DNA"/>
</dbReference>